<organism evidence="3 4">
    <name type="scientific">Sporormia fimetaria CBS 119925</name>
    <dbReference type="NCBI Taxonomy" id="1340428"/>
    <lineage>
        <taxon>Eukaryota</taxon>
        <taxon>Fungi</taxon>
        <taxon>Dikarya</taxon>
        <taxon>Ascomycota</taxon>
        <taxon>Pezizomycotina</taxon>
        <taxon>Dothideomycetes</taxon>
        <taxon>Pleosporomycetidae</taxon>
        <taxon>Pleosporales</taxon>
        <taxon>Sporormiaceae</taxon>
        <taxon>Sporormia</taxon>
    </lineage>
</organism>
<dbReference type="Gene3D" id="3.90.226.10">
    <property type="entry name" value="2-enoyl-CoA Hydratase, Chain A, domain 1"/>
    <property type="match status" value="1"/>
</dbReference>
<dbReference type="SUPFAM" id="SSF52096">
    <property type="entry name" value="ClpP/crotonase"/>
    <property type="match status" value="1"/>
</dbReference>
<dbReference type="Proteomes" id="UP000799440">
    <property type="component" value="Unassembled WGS sequence"/>
</dbReference>
<dbReference type="AlphaFoldDB" id="A0A6A6V9M2"/>
<accession>A0A6A6V9M2</accession>
<evidence type="ECO:0000313" key="4">
    <source>
        <dbReference type="Proteomes" id="UP000799440"/>
    </source>
</evidence>
<dbReference type="OrthoDB" id="27214at2759"/>
<name>A0A6A6V9M2_9PLEO</name>
<dbReference type="InterPro" id="IPR029045">
    <property type="entry name" value="ClpP/crotonase-like_dom_sf"/>
</dbReference>
<dbReference type="GO" id="GO:0006508">
    <property type="term" value="P:proteolysis"/>
    <property type="evidence" value="ECO:0007669"/>
    <property type="project" value="InterPro"/>
</dbReference>
<proteinExistence type="predicted"/>
<dbReference type="PANTHER" id="PTHR37049:SF4">
    <property type="entry name" value="RHODANESE DOMAIN-CONTAINING PROTEIN"/>
    <property type="match status" value="1"/>
</dbReference>
<dbReference type="Pfam" id="PF23658">
    <property type="entry name" value="PDZ_CPAF_rel"/>
    <property type="match status" value="1"/>
</dbReference>
<dbReference type="Pfam" id="PF03572">
    <property type="entry name" value="Peptidase_S41"/>
    <property type="match status" value="1"/>
</dbReference>
<dbReference type="InterPro" id="IPR056186">
    <property type="entry name" value="PDZ_CPAF-rel"/>
</dbReference>
<dbReference type="InterPro" id="IPR005151">
    <property type="entry name" value="Tail-specific_protease"/>
</dbReference>
<dbReference type="GO" id="GO:0008236">
    <property type="term" value="F:serine-type peptidase activity"/>
    <property type="evidence" value="ECO:0007669"/>
    <property type="project" value="InterPro"/>
</dbReference>
<evidence type="ECO:0000259" key="1">
    <source>
        <dbReference type="Pfam" id="PF03572"/>
    </source>
</evidence>
<gene>
    <name evidence="3" type="ORF">M011DRAFT_78961</name>
</gene>
<dbReference type="PANTHER" id="PTHR37049">
    <property type="entry name" value="PEPTIDASE S41 FAMILY PROTEIN"/>
    <property type="match status" value="1"/>
</dbReference>
<evidence type="ECO:0000259" key="2">
    <source>
        <dbReference type="Pfam" id="PF23658"/>
    </source>
</evidence>
<feature type="domain" description="Tail specific protease" evidence="1">
    <location>
        <begin position="366"/>
        <end position="571"/>
    </location>
</feature>
<evidence type="ECO:0000313" key="3">
    <source>
        <dbReference type="EMBL" id="KAF2746793.1"/>
    </source>
</evidence>
<protein>
    <submittedName>
        <fullName evidence="3">Peptidase S41 family protein</fullName>
    </submittedName>
</protein>
<feature type="domain" description="CPAF-like PDZ" evidence="2">
    <location>
        <begin position="169"/>
        <end position="297"/>
    </location>
</feature>
<keyword evidence="4" id="KW-1185">Reference proteome</keyword>
<reference evidence="3" key="1">
    <citation type="journal article" date="2020" name="Stud. Mycol.">
        <title>101 Dothideomycetes genomes: a test case for predicting lifestyles and emergence of pathogens.</title>
        <authorList>
            <person name="Haridas S."/>
            <person name="Albert R."/>
            <person name="Binder M."/>
            <person name="Bloem J."/>
            <person name="Labutti K."/>
            <person name="Salamov A."/>
            <person name="Andreopoulos B."/>
            <person name="Baker S."/>
            <person name="Barry K."/>
            <person name="Bills G."/>
            <person name="Bluhm B."/>
            <person name="Cannon C."/>
            <person name="Castanera R."/>
            <person name="Culley D."/>
            <person name="Daum C."/>
            <person name="Ezra D."/>
            <person name="Gonzalez J."/>
            <person name="Henrissat B."/>
            <person name="Kuo A."/>
            <person name="Liang C."/>
            <person name="Lipzen A."/>
            <person name="Lutzoni F."/>
            <person name="Magnuson J."/>
            <person name="Mondo S."/>
            <person name="Nolan M."/>
            <person name="Ohm R."/>
            <person name="Pangilinan J."/>
            <person name="Park H.-J."/>
            <person name="Ramirez L."/>
            <person name="Alfaro M."/>
            <person name="Sun H."/>
            <person name="Tritt A."/>
            <person name="Yoshinaga Y."/>
            <person name="Zwiers L.-H."/>
            <person name="Turgeon B."/>
            <person name="Goodwin S."/>
            <person name="Spatafora J."/>
            <person name="Crous P."/>
            <person name="Grigoriev I."/>
        </authorList>
    </citation>
    <scope>NUCLEOTIDE SEQUENCE</scope>
    <source>
        <strain evidence="3">CBS 119925</strain>
    </source>
</reference>
<dbReference type="EMBL" id="MU006576">
    <property type="protein sequence ID" value="KAF2746793.1"/>
    <property type="molecule type" value="Genomic_DNA"/>
</dbReference>
<dbReference type="InterPro" id="IPR052766">
    <property type="entry name" value="S41A_metabolite_peptidase"/>
</dbReference>
<sequence>MRSSALLAAGLAIADSATPVSVSRPLSHALHPLPAPLTRRQANETNPCAEISEIYMNSWDLKAPARLAFECIMSVPLNVTSAQQLLDSLPPFIQWQSTLDSLKNPPEEYATRVQPPVDIMGGLKQIESGLYSGKYSTEYEFGWDLYTLIQSAHDGHFNYVLDAVGYIFTWGRPVPLVSVSEDGSKLPAIFAYQDVLGAHFKNISYTPSPVVQIDGMDATEWAERWSLFGQLQDRDALYNYMFYSLPQVSLGGSGAGTGFFTGGGRGRFVYPGETTTLTFANGTTYTMENYARFMVPFRNITSTQDLIRRYIYYGNEAVVQTRMKSDREDTASPAMGATAPGYPNPVVPGPDNIINGFFLEEPGYEDVAVLQVPTFVGSSAYGELFQETTRKFLALAKQAGKTKLIIDVQANGGGIILEGYDLFKQLFPDIQPDALNRFRAIEAVDFIGQAFSQYGSKYPHVATSNFTLAYFLTSYFNYQFDMTADSKSFESWEQKFGPVQGHEGMYTTPHQWNLSDVNIQYQSGGINITGYGPLANVSRERPFEPENIVLLTDGYCASTCTIFAELLTKQAGVKTIALGGRANTDPMQALGGTKGTNNYAFTYIQGLAEDAIGLADGELKKRLNNSILRTNYVENRVHNYRAAVNSAVNTRDGIQYEDDSGIALQFIYEEADCRLYYTPEMTIDASAVWRAVYDAQWTDGSKCITGGSGYGRKRATTPKTKELKARRLQVGTQAAQRAYEALEKTFELETDCKWEADGFMQP</sequence>